<feature type="chain" id="PRO_5010190412" evidence="5">
    <location>
        <begin position="21"/>
        <end position="387"/>
    </location>
</feature>
<evidence type="ECO:0000313" key="8">
    <source>
        <dbReference type="Proteomes" id="UP000182284"/>
    </source>
</evidence>
<dbReference type="Pfam" id="PF13458">
    <property type="entry name" value="Peripla_BP_6"/>
    <property type="match status" value="1"/>
</dbReference>
<proteinExistence type="inferred from homology"/>
<dbReference type="GO" id="GO:0006865">
    <property type="term" value="P:amino acid transport"/>
    <property type="evidence" value="ECO:0007669"/>
    <property type="project" value="UniProtKB-KW"/>
</dbReference>
<evidence type="ECO:0000256" key="4">
    <source>
        <dbReference type="ARBA" id="ARBA00022970"/>
    </source>
</evidence>
<dbReference type="PANTHER" id="PTHR47235:SF1">
    <property type="entry name" value="BLR6548 PROTEIN"/>
    <property type="match status" value="1"/>
</dbReference>
<evidence type="ECO:0000256" key="1">
    <source>
        <dbReference type="ARBA" id="ARBA00010062"/>
    </source>
</evidence>
<evidence type="ECO:0000259" key="6">
    <source>
        <dbReference type="Pfam" id="PF13458"/>
    </source>
</evidence>
<keyword evidence="2" id="KW-0813">Transport</keyword>
<dbReference type="InterPro" id="IPR028082">
    <property type="entry name" value="Peripla_BP_I"/>
</dbReference>
<dbReference type="OrthoDB" id="9802022at2"/>
<feature type="signal peptide" evidence="5">
    <location>
        <begin position="1"/>
        <end position="20"/>
    </location>
</feature>
<dbReference type="CDD" id="cd06343">
    <property type="entry name" value="PBP1_ABC_ligand_binding-like"/>
    <property type="match status" value="1"/>
</dbReference>
<dbReference type="PRINTS" id="PR00337">
    <property type="entry name" value="LEUILEVALBP"/>
</dbReference>
<dbReference type="EMBL" id="FNBL01000017">
    <property type="protein sequence ID" value="SDG33950.1"/>
    <property type="molecule type" value="Genomic_DNA"/>
</dbReference>
<comment type="similarity">
    <text evidence="1">Belongs to the leucine-binding protein family.</text>
</comment>
<dbReference type="AlphaFoldDB" id="A0A1G7THE1"/>
<dbReference type="PANTHER" id="PTHR47235">
    <property type="entry name" value="BLR6548 PROTEIN"/>
    <property type="match status" value="1"/>
</dbReference>
<protein>
    <submittedName>
        <fullName evidence="7">Amino acid/amide ABC transporter substrate-binding protein, HAAT family</fullName>
    </submittedName>
</protein>
<dbReference type="Gene3D" id="3.40.50.2300">
    <property type="match status" value="2"/>
</dbReference>
<dbReference type="SUPFAM" id="SSF53822">
    <property type="entry name" value="Periplasmic binding protein-like I"/>
    <property type="match status" value="1"/>
</dbReference>
<dbReference type="Proteomes" id="UP000182284">
    <property type="component" value="Unassembled WGS sequence"/>
</dbReference>
<dbReference type="InterPro" id="IPR000709">
    <property type="entry name" value="Leu_Ile_Val-bd"/>
</dbReference>
<name>A0A1G7THE1_9RHOB</name>
<keyword evidence="3 5" id="KW-0732">Signal</keyword>
<dbReference type="InterPro" id="IPR028081">
    <property type="entry name" value="Leu-bd"/>
</dbReference>
<sequence>MKKLATALAFTAMTATGAMAEGLQGVTDDMITLGTYTDLSGPLAVWGVPEANGLRMRVDEINAAGGIHGRQLEIIIEDTQYQVPRAIQVANKLMRRDQIFAMVGALGTPMNLAIMPQQIEAGIPNMFPMSAEVEMYEPLDPMKYAFFRSYTDQFRAGVAYFKENGDFSTPCIAQLANEAGESMALGVTQQLAEYDMKVAAKTEHSATESDMLSSVTTLKNAGCDIVFLAGGVRDTILVVATSKKLGFEPTFVTGMVSYMDAVATAADGAMDGLYLVSPFVFANAGDSEGEAKRILESYSEIYGEKMAPQAQLGYVFIDLIAVALEAAGRDLTTEGFLAATEAITSYVDPIGGQSVSFGPEDHQGIESLIMAKVEDGKWTIAARGLDY</sequence>
<dbReference type="RefSeq" id="WP_039965744.1">
    <property type="nucleotide sequence ID" value="NZ_FNBL01000017.1"/>
</dbReference>
<evidence type="ECO:0000256" key="2">
    <source>
        <dbReference type="ARBA" id="ARBA00022448"/>
    </source>
</evidence>
<evidence type="ECO:0000256" key="3">
    <source>
        <dbReference type="ARBA" id="ARBA00022729"/>
    </source>
</evidence>
<evidence type="ECO:0000256" key="5">
    <source>
        <dbReference type="SAM" id="SignalP"/>
    </source>
</evidence>
<accession>A0A1G7THE1</accession>
<reference evidence="7 8" key="1">
    <citation type="submission" date="2016-10" db="EMBL/GenBank/DDBJ databases">
        <authorList>
            <person name="de Groot N.N."/>
        </authorList>
    </citation>
    <scope>NUCLEOTIDE SEQUENCE [LARGE SCALE GENOMIC DNA]</scope>
    <source>
        <strain evidence="7 8">DSM 27375</strain>
    </source>
</reference>
<gene>
    <name evidence="7" type="ORF">SAMN04488117_11740</name>
</gene>
<evidence type="ECO:0000313" key="7">
    <source>
        <dbReference type="EMBL" id="SDG33950.1"/>
    </source>
</evidence>
<feature type="domain" description="Leucine-binding protein" evidence="6">
    <location>
        <begin position="31"/>
        <end position="376"/>
    </location>
</feature>
<organism evidence="7 8">
    <name type="scientific">Celeribacter baekdonensis</name>
    <dbReference type="NCBI Taxonomy" id="875171"/>
    <lineage>
        <taxon>Bacteria</taxon>
        <taxon>Pseudomonadati</taxon>
        <taxon>Pseudomonadota</taxon>
        <taxon>Alphaproteobacteria</taxon>
        <taxon>Rhodobacterales</taxon>
        <taxon>Roseobacteraceae</taxon>
        <taxon>Celeribacter</taxon>
    </lineage>
</organism>
<keyword evidence="4" id="KW-0029">Amino-acid transport</keyword>